<reference evidence="10 12" key="1">
    <citation type="journal article" date="2011" name="Science">
        <title>Comparative functional genomics of the fission yeasts.</title>
        <authorList>
            <person name="Rhind N."/>
            <person name="Chen Z."/>
            <person name="Yassour M."/>
            <person name="Thompson D.A."/>
            <person name="Haas B.J."/>
            <person name="Habib N."/>
            <person name="Wapinski I."/>
            <person name="Roy S."/>
            <person name="Lin M.F."/>
            <person name="Heiman D.I."/>
            <person name="Young S.K."/>
            <person name="Furuya K."/>
            <person name="Guo Y."/>
            <person name="Pidoux A."/>
            <person name="Chen H.M."/>
            <person name="Robbertse B."/>
            <person name="Goldberg J.M."/>
            <person name="Aoki K."/>
            <person name="Bayne E.H."/>
            <person name="Berlin A.M."/>
            <person name="Desjardins C.A."/>
            <person name="Dobbs E."/>
            <person name="Dukaj L."/>
            <person name="Fan L."/>
            <person name="FitzGerald M.G."/>
            <person name="French C."/>
            <person name="Gujja S."/>
            <person name="Hansen K."/>
            <person name="Keifenheim D."/>
            <person name="Levin J.Z."/>
            <person name="Mosher R.A."/>
            <person name="Mueller C.A."/>
            <person name="Pfiffner J."/>
            <person name="Priest M."/>
            <person name="Russ C."/>
            <person name="Smialowska A."/>
            <person name="Swoboda P."/>
            <person name="Sykes S.M."/>
            <person name="Vaughn M."/>
            <person name="Vengrova S."/>
            <person name="Yoder R."/>
            <person name="Zeng Q."/>
            <person name="Allshire R."/>
            <person name="Baulcombe D."/>
            <person name="Birren B.W."/>
            <person name="Brown W."/>
            <person name="Ekwall K."/>
            <person name="Kellis M."/>
            <person name="Leatherwood J."/>
            <person name="Levin H."/>
            <person name="Margalit H."/>
            <person name="Martienssen R."/>
            <person name="Nieduszynski C.A."/>
            <person name="Spatafora J.W."/>
            <person name="Friedman N."/>
            <person name="Dalgaard J.Z."/>
            <person name="Baumann P."/>
            <person name="Niki H."/>
            <person name="Regev A."/>
            <person name="Nusbaum C."/>
        </authorList>
    </citation>
    <scope>NUCLEOTIDE SEQUENCE [LARGE SCALE GENOMIC DNA]</scope>
    <source>
        <strain evidence="12">yFS275 / FY16936</strain>
    </source>
</reference>
<dbReference type="FunFam" id="2.40.30.10:FF:000004">
    <property type="entry name" value="50S ribosomal protein L3"/>
    <property type="match status" value="1"/>
</dbReference>
<dbReference type="RefSeq" id="XP_002172661.1">
    <property type="nucleotide sequence ID" value="XM_002172625.2"/>
</dbReference>
<evidence type="ECO:0000256" key="9">
    <source>
        <dbReference type="SAM" id="MobiDB-lite"/>
    </source>
</evidence>
<evidence type="ECO:0000256" key="7">
    <source>
        <dbReference type="ARBA" id="ARBA00035209"/>
    </source>
</evidence>
<keyword evidence="5" id="KW-0496">Mitochondrion</keyword>
<dbReference type="PANTHER" id="PTHR11229">
    <property type="entry name" value="50S RIBOSOMAL PROTEIN L3"/>
    <property type="match status" value="1"/>
</dbReference>
<evidence type="ECO:0000313" key="11">
    <source>
        <dbReference type="JaponicusDB" id="SJAG_01413"/>
    </source>
</evidence>
<comment type="subcellular location">
    <subcellularLocation>
        <location evidence="1">Mitochondrion</location>
    </subcellularLocation>
</comment>
<dbReference type="NCBIfam" id="TIGR03625">
    <property type="entry name" value="L3_bact"/>
    <property type="match status" value="1"/>
</dbReference>
<proteinExistence type="inferred from homology"/>
<dbReference type="Pfam" id="PF00297">
    <property type="entry name" value="Ribosomal_L3"/>
    <property type="match status" value="1"/>
</dbReference>
<dbReference type="Gene3D" id="3.30.160.810">
    <property type="match status" value="1"/>
</dbReference>
<evidence type="ECO:0000313" key="10">
    <source>
        <dbReference type="EMBL" id="EEB06368.1"/>
    </source>
</evidence>
<dbReference type="OMA" id="GKNIPCT"/>
<evidence type="ECO:0000256" key="1">
    <source>
        <dbReference type="ARBA" id="ARBA00004173"/>
    </source>
</evidence>
<dbReference type="Gene3D" id="2.40.30.10">
    <property type="entry name" value="Translation factors"/>
    <property type="match status" value="1"/>
</dbReference>
<dbReference type="InterPro" id="IPR019927">
    <property type="entry name" value="Ribosomal_uL3_bac/org-type"/>
</dbReference>
<dbReference type="InterPro" id="IPR019926">
    <property type="entry name" value="Ribosomal_uL3_CS"/>
</dbReference>
<dbReference type="VEuPathDB" id="FungiDB:SJAG_01413"/>
<accession>B6JXV0</accession>
<dbReference type="EMBL" id="KE651168">
    <property type="protein sequence ID" value="EEB06368.1"/>
    <property type="molecule type" value="Genomic_DNA"/>
</dbReference>
<dbReference type="Proteomes" id="UP000001744">
    <property type="component" value="Unassembled WGS sequence"/>
</dbReference>
<dbReference type="GO" id="GO:0005762">
    <property type="term" value="C:mitochondrial large ribosomal subunit"/>
    <property type="evidence" value="ECO:0000318"/>
    <property type="project" value="GO_Central"/>
</dbReference>
<dbReference type="FunFam" id="3.30.160.810:FF:000001">
    <property type="entry name" value="50S ribosomal protein L3"/>
    <property type="match status" value="1"/>
</dbReference>
<dbReference type="GO" id="GO:0006412">
    <property type="term" value="P:translation"/>
    <property type="evidence" value="ECO:0007669"/>
    <property type="project" value="InterPro"/>
</dbReference>
<name>B6JXV0_SCHJY</name>
<dbReference type="InterPro" id="IPR009000">
    <property type="entry name" value="Transl_B-barrel_sf"/>
</dbReference>
<dbReference type="InterPro" id="IPR000597">
    <property type="entry name" value="Ribosomal_uL3"/>
</dbReference>
<evidence type="ECO:0000256" key="6">
    <source>
        <dbReference type="ARBA" id="ARBA00023274"/>
    </source>
</evidence>
<keyword evidence="12" id="KW-1185">Reference proteome</keyword>
<comment type="similarity">
    <text evidence="2 8">Belongs to the universal ribosomal protein uL3 family.</text>
</comment>
<gene>
    <name evidence="11" type="primary">mrpl9</name>
    <name evidence="10" type="ORF">SJAG_01413</name>
</gene>
<keyword evidence="6 8" id="KW-0687">Ribonucleoprotein</keyword>
<dbReference type="HOGENOM" id="CLU_044142_0_1_1"/>
<organism evidence="10 12">
    <name type="scientific">Schizosaccharomyces japonicus (strain yFS275 / FY16936)</name>
    <name type="common">Fission yeast</name>
    <dbReference type="NCBI Taxonomy" id="402676"/>
    <lineage>
        <taxon>Eukaryota</taxon>
        <taxon>Fungi</taxon>
        <taxon>Dikarya</taxon>
        <taxon>Ascomycota</taxon>
        <taxon>Taphrinomycotina</taxon>
        <taxon>Schizosaccharomycetes</taxon>
        <taxon>Schizosaccharomycetales</taxon>
        <taxon>Schizosaccharomycetaceae</taxon>
        <taxon>Schizosaccharomyces</taxon>
    </lineage>
</organism>
<dbReference type="GeneID" id="7048161"/>
<dbReference type="OrthoDB" id="274683at2759"/>
<dbReference type="PROSITE" id="PS00474">
    <property type="entry name" value="RIBOSOMAL_L3"/>
    <property type="match status" value="1"/>
</dbReference>
<dbReference type="PANTHER" id="PTHR11229:SF8">
    <property type="entry name" value="LARGE RIBOSOMAL SUBUNIT PROTEIN UL3M"/>
    <property type="match status" value="1"/>
</dbReference>
<evidence type="ECO:0000256" key="2">
    <source>
        <dbReference type="ARBA" id="ARBA00006540"/>
    </source>
</evidence>
<dbReference type="JaponicusDB" id="SJAG_01413">
    <property type="gene designation" value="mrpl9"/>
</dbReference>
<dbReference type="GO" id="GO:0003735">
    <property type="term" value="F:structural constituent of ribosome"/>
    <property type="evidence" value="ECO:0000318"/>
    <property type="project" value="GO_Central"/>
</dbReference>
<evidence type="ECO:0000256" key="3">
    <source>
        <dbReference type="ARBA" id="ARBA00022946"/>
    </source>
</evidence>
<evidence type="ECO:0000256" key="8">
    <source>
        <dbReference type="RuleBase" id="RU003905"/>
    </source>
</evidence>
<evidence type="ECO:0000256" key="4">
    <source>
        <dbReference type="ARBA" id="ARBA00022980"/>
    </source>
</evidence>
<dbReference type="eggNOG" id="KOG3141">
    <property type="taxonomic scope" value="Eukaryota"/>
</dbReference>
<dbReference type="SUPFAM" id="SSF50447">
    <property type="entry name" value="Translation proteins"/>
    <property type="match status" value="1"/>
</dbReference>
<sequence length="264" mass="28841">MLPFLRPSFSPFSLSHGLFRTLTTCAASKLPLDTPEAVHKRRLLRTRPGAILFKKGMTSVWDESTHQQVPVTVLQFDRVQVVGLKTEKRDGYSAVQMGAGLRLPHNVSRALQGHFSANGVYPKRYVKEFQVKDDSCLPKVGTVLTPEYFQVGQHVDVKALTKGKGTAGVMKRWGLSGGNDSHGASKSHRSAGGTGQAKIPARVLPGKKMSGHMGHQFRTVQNMLVWAVHPEHDCILVKGAVPGPVEGVVYVSDSIIQLYKRPSA</sequence>
<feature type="region of interest" description="Disordered" evidence="9">
    <location>
        <begin position="175"/>
        <end position="198"/>
    </location>
</feature>
<evidence type="ECO:0000313" key="12">
    <source>
        <dbReference type="Proteomes" id="UP000001744"/>
    </source>
</evidence>
<keyword evidence="4 8" id="KW-0689">Ribosomal protein</keyword>
<keyword evidence="3" id="KW-0809">Transit peptide</keyword>
<dbReference type="AlphaFoldDB" id="B6JXV0"/>
<evidence type="ECO:0000256" key="5">
    <source>
        <dbReference type="ARBA" id="ARBA00023128"/>
    </source>
</evidence>
<dbReference type="STRING" id="402676.B6JXV0"/>
<protein>
    <recommendedName>
        <fullName evidence="7">Large ribosomal subunit protein uL3m</fullName>
    </recommendedName>
</protein>